<name>A0A0B6Y6X1_9EUPU</name>
<evidence type="ECO:0000313" key="1">
    <source>
        <dbReference type="EMBL" id="CEK51889.1"/>
    </source>
</evidence>
<protein>
    <submittedName>
        <fullName evidence="1">Uncharacterized protein</fullName>
    </submittedName>
</protein>
<reference evidence="1" key="1">
    <citation type="submission" date="2014-12" db="EMBL/GenBank/DDBJ databases">
        <title>Insight into the proteome of Arion vulgaris.</title>
        <authorList>
            <person name="Aradska J."/>
            <person name="Bulat T."/>
            <person name="Smidak R."/>
            <person name="Sarate P."/>
            <person name="Gangsoo J."/>
            <person name="Sialana F."/>
            <person name="Bilban M."/>
            <person name="Lubec G."/>
        </authorList>
    </citation>
    <scope>NUCLEOTIDE SEQUENCE</scope>
    <source>
        <tissue evidence="1">Skin</tissue>
    </source>
</reference>
<gene>
    <name evidence="1" type="primary">ORF14756</name>
</gene>
<dbReference type="AlphaFoldDB" id="A0A0B6Y6X1"/>
<accession>A0A0B6Y6X1</accession>
<proteinExistence type="predicted"/>
<dbReference type="EMBL" id="HACG01005024">
    <property type="protein sequence ID" value="CEK51889.1"/>
    <property type="molecule type" value="Transcribed_RNA"/>
</dbReference>
<feature type="non-terminal residue" evidence="1">
    <location>
        <position position="1"/>
    </location>
</feature>
<sequence>IMVMNWTCLHNETRKSRKTCNAVDTAVTEEKRETQWHMAVNFRSRAQKSMHTTKFEIER</sequence>
<organism evidence="1">
    <name type="scientific">Arion vulgaris</name>
    <dbReference type="NCBI Taxonomy" id="1028688"/>
    <lineage>
        <taxon>Eukaryota</taxon>
        <taxon>Metazoa</taxon>
        <taxon>Spiralia</taxon>
        <taxon>Lophotrochozoa</taxon>
        <taxon>Mollusca</taxon>
        <taxon>Gastropoda</taxon>
        <taxon>Heterobranchia</taxon>
        <taxon>Euthyneura</taxon>
        <taxon>Panpulmonata</taxon>
        <taxon>Eupulmonata</taxon>
        <taxon>Stylommatophora</taxon>
        <taxon>Helicina</taxon>
        <taxon>Arionoidea</taxon>
        <taxon>Arionidae</taxon>
        <taxon>Arion</taxon>
    </lineage>
</organism>